<dbReference type="AlphaFoldDB" id="A0A8X6FQU0"/>
<dbReference type="Proteomes" id="UP000887116">
    <property type="component" value="Unassembled WGS sequence"/>
</dbReference>
<keyword evidence="1" id="KW-0812">Transmembrane</keyword>
<evidence type="ECO:0000256" key="1">
    <source>
        <dbReference type="SAM" id="Phobius"/>
    </source>
</evidence>
<feature type="transmembrane region" description="Helical" evidence="1">
    <location>
        <begin position="54"/>
        <end position="79"/>
    </location>
</feature>
<sequence length="159" mass="17770">MILQIIWTGIETILLPATILRSTGLTQEESFAAVLLAIAVLWFLGSDPKACIRFLLFPGILLSVYGLNLAVCIILLLYIRGVLRNLGFSPDGIRNDSYASRCQREIPGVRACSRFSNCQRIGSLSWKLDFLLIFILILIAYFHKQLDGPEVAKSQEKVL</sequence>
<evidence type="ECO:0000313" key="3">
    <source>
        <dbReference type="Proteomes" id="UP000887116"/>
    </source>
</evidence>
<protein>
    <submittedName>
        <fullName evidence="2">Uncharacterized protein</fullName>
    </submittedName>
</protein>
<reference evidence="2" key="1">
    <citation type="submission" date="2020-07" db="EMBL/GenBank/DDBJ databases">
        <title>Multicomponent nature underlies the extraordinary mechanical properties of spider dragline silk.</title>
        <authorList>
            <person name="Kono N."/>
            <person name="Nakamura H."/>
            <person name="Mori M."/>
            <person name="Yoshida Y."/>
            <person name="Ohtoshi R."/>
            <person name="Malay A.D."/>
            <person name="Moran D.A.P."/>
            <person name="Tomita M."/>
            <person name="Numata K."/>
            <person name="Arakawa K."/>
        </authorList>
    </citation>
    <scope>NUCLEOTIDE SEQUENCE</scope>
</reference>
<accession>A0A8X6FQU0</accession>
<keyword evidence="1" id="KW-1133">Transmembrane helix</keyword>
<keyword evidence="3" id="KW-1185">Reference proteome</keyword>
<feature type="transmembrane region" description="Helical" evidence="1">
    <location>
        <begin position="30"/>
        <end position="47"/>
    </location>
</feature>
<evidence type="ECO:0000313" key="2">
    <source>
        <dbReference type="EMBL" id="GFQ86498.1"/>
    </source>
</evidence>
<dbReference type="Gene3D" id="6.10.110.10">
    <property type="match status" value="1"/>
</dbReference>
<keyword evidence="1" id="KW-0472">Membrane</keyword>
<dbReference type="InterPro" id="IPR038213">
    <property type="entry name" value="IFI6/IFI27-like_sf"/>
</dbReference>
<organism evidence="2 3">
    <name type="scientific">Trichonephila clavata</name>
    <name type="common">Joro spider</name>
    <name type="synonym">Nephila clavata</name>
    <dbReference type="NCBI Taxonomy" id="2740835"/>
    <lineage>
        <taxon>Eukaryota</taxon>
        <taxon>Metazoa</taxon>
        <taxon>Ecdysozoa</taxon>
        <taxon>Arthropoda</taxon>
        <taxon>Chelicerata</taxon>
        <taxon>Arachnida</taxon>
        <taxon>Araneae</taxon>
        <taxon>Araneomorphae</taxon>
        <taxon>Entelegynae</taxon>
        <taxon>Araneoidea</taxon>
        <taxon>Nephilidae</taxon>
        <taxon>Trichonephila</taxon>
    </lineage>
</organism>
<gene>
    <name evidence="2" type="ORF">TNCT_527801</name>
</gene>
<feature type="transmembrane region" description="Helical" evidence="1">
    <location>
        <begin position="124"/>
        <end position="143"/>
    </location>
</feature>
<dbReference type="OrthoDB" id="10364289at2759"/>
<comment type="caution">
    <text evidence="2">The sequence shown here is derived from an EMBL/GenBank/DDBJ whole genome shotgun (WGS) entry which is preliminary data.</text>
</comment>
<proteinExistence type="predicted"/>
<name>A0A8X6FQU0_TRICU</name>
<dbReference type="EMBL" id="BMAO01013123">
    <property type="protein sequence ID" value="GFQ86498.1"/>
    <property type="molecule type" value="Genomic_DNA"/>
</dbReference>